<accession>A0AAV0R6V0</accession>
<protein>
    <submittedName>
        <fullName evidence="1">Uncharacterized protein</fullName>
    </submittedName>
</protein>
<dbReference type="AlphaFoldDB" id="A0AAV0R6V0"/>
<gene>
    <name evidence="1" type="ORF">LITE_LOCUS46287</name>
</gene>
<keyword evidence="2" id="KW-1185">Reference proteome</keyword>
<evidence type="ECO:0000313" key="2">
    <source>
        <dbReference type="Proteomes" id="UP001154282"/>
    </source>
</evidence>
<dbReference type="Proteomes" id="UP001154282">
    <property type="component" value="Unassembled WGS sequence"/>
</dbReference>
<comment type="caution">
    <text evidence="1">The sequence shown here is derived from an EMBL/GenBank/DDBJ whole genome shotgun (WGS) entry which is preliminary data.</text>
</comment>
<reference evidence="1" key="1">
    <citation type="submission" date="2022-08" db="EMBL/GenBank/DDBJ databases">
        <authorList>
            <person name="Gutierrez-Valencia J."/>
        </authorList>
    </citation>
    <scope>NUCLEOTIDE SEQUENCE</scope>
</reference>
<feature type="non-terminal residue" evidence="1">
    <location>
        <position position="104"/>
    </location>
</feature>
<name>A0AAV0R6V0_9ROSI</name>
<organism evidence="1 2">
    <name type="scientific">Linum tenue</name>
    <dbReference type="NCBI Taxonomy" id="586396"/>
    <lineage>
        <taxon>Eukaryota</taxon>
        <taxon>Viridiplantae</taxon>
        <taxon>Streptophyta</taxon>
        <taxon>Embryophyta</taxon>
        <taxon>Tracheophyta</taxon>
        <taxon>Spermatophyta</taxon>
        <taxon>Magnoliopsida</taxon>
        <taxon>eudicotyledons</taxon>
        <taxon>Gunneridae</taxon>
        <taxon>Pentapetalae</taxon>
        <taxon>rosids</taxon>
        <taxon>fabids</taxon>
        <taxon>Malpighiales</taxon>
        <taxon>Linaceae</taxon>
        <taxon>Linum</taxon>
    </lineage>
</organism>
<dbReference type="EMBL" id="CAMGYJ010000010">
    <property type="protein sequence ID" value="CAI0552163.1"/>
    <property type="molecule type" value="Genomic_DNA"/>
</dbReference>
<proteinExistence type="predicted"/>
<evidence type="ECO:0000313" key="1">
    <source>
        <dbReference type="EMBL" id="CAI0552163.1"/>
    </source>
</evidence>
<sequence>MILGIIGGTTCNFKILSGENESPVRCIGRHNLVRRRKRSKFMCKFLFRDCSANMMLGDMSQLSQEPRWRLNNQACNSKFVVKLARQRLLVRHPVCYWIPNWGTI</sequence>